<dbReference type="AlphaFoldDB" id="A0ABD3PC11"/>
<feature type="compositionally biased region" description="Polar residues" evidence="1">
    <location>
        <begin position="85"/>
        <end position="102"/>
    </location>
</feature>
<protein>
    <submittedName>
        <fullName evidence="2">Uncharacterized protein</fullName>
    </submittedName>
</protein>
<evidence type="ECO:0000313" key="2">
    <source>
        <dbReference type="EMBL" id="KAL3785317.1"/>
    </source>
</evidence>
<evidence type="ECO:0000256" key="1">
    <source>
        <dbReference type="SAM" id="MobiDB-lite"/>
    </source>
</evidence>
<comment type="caution">
    <text evidence="2">The sequence shown here is derived from an EMBL/GenBank/DDBJ whole genome shotgun (WGS) entry which is preliminary data.</text>
</comment>
<reference evidence="2 3" key="1">
    <citation type="journal article" date="2020" name="G3 (Bethesda)">
        <title>Improved Reference Genome for Cyclotella cryptica CCMP332, a Model for Cell Wall Morphogenesis, Salinity Adaptation, and Lipid Production in Diatoms (Bacillariophyta).</title>
        <authorList>
            <person name="Roberts W.R."/>
            <person name="Downey K.M."/>
            <person name="Ruck E.C."/>
            <person name="Traller J.C."/>
            <person name="Alverson A.J."/>
        </authorList>
    </citation>
    <scope>NUCLEOTIDE SEQUENCE [LARGE SCALE GENOMIC DNA]</scope>
    <source>
        <strain evidence="2 3">CCMP332</strain>
    </source>
</reference>
<gene>
    <name evidence="2" type="ORF">HJC23_008881</name>
</gene>
<dbReference type="EMBL" id="JABMIG020000217">
    <property type="protein sequence ID" value="KAL3785317.1"/>
    <property type="molecule type" value="Genomic_DNA"/>
</dbReference>
<evidence type="ECO:0000313" key="3">
    <source>
        <dbReference type="Proteomes" id="UP001516023"/>
    </source>
</evidence>
<accession>A0ABD3PC11</accession>
<proteinExistence type="predicted"/>
<dbReference type="Proteomes" id="UP001516023">
    <property type="component" value="Unassembled WGS sequence"/>
</dbReference>
<name>A0ABD3PC11_9STRA</name>
<organism evidence="2 3">
    <name type="scientific">Cyclotella cryptica</name>
    <dbReference type="NCBI Taxonomy" id="29204"/>
    <lineage>
        <taxon>Eukaryota</taxon>
        <taxon>Sar</taxon>
        <taxon>Stramenopiles</taxon>
        <taxon>Ochrophyta</taxon>
        <taxon>Bacillariophyta</taxon>
        <taxon>Coscinodiscophyceae</taxon>
        <taxon>Thalassiosirophycidae</taxon>
        <taxon>Stephanodiscales</taxon>
        <taxon>Stephanodiscaceae</taxon>
        <taxon>Cyclotella</taxon>
    </lineage>
</organism>
<keyword evidence="3" id="KW-1185">Reference proteome</keyword>
<sequence length="241" mass="27531">MKGGLLIRIYYIDDRDLTGSHSSLLPLVVSPRFRLLIKFATPQPQTPSPPITLAEPTTSSTDPFYNVFVLVEYPRECHRQHQRQHLASPSTSPRPSIHSTSAPIRLPETHIRRTPSELQLAQEQIKADFFDGRMYARLVYGMSHHCDEEERSMHPLTVKSLRGVVNTHHQDLSRRDEEEEKVPFPELDSWEICYPQDETMTCIDGMDLDKGFKNVGCASSSSIISNSDEEEEDDCLFSLEM</sequence>
<feature type="region of interest" description="Disordered" evidence="1">
    <location>
        <begin position="79"/>
        <end position="107"/>
    </location>
</feature>